<evidence type="ECO:0000313" key="2">
    <source>
        <dbReference type="EMBL" id="PPH70969.1"/>
    </source>
</evidence>
<dbReference type="EMBL" id="PSVT01000069">
    <property type="protein sequence ID" value="PPH70969.1"/>
    <property type="molecule type" value="Genomic_DNA"/>
</dbReference>
<gene>
    <name evidence="1" type="ORF">C5C04_14360</name>
    <name evidence="2" type="ORF">C5C40_15730</name>
</gene>
<name>A0ABD6W4U4_RATRA</name>
<protein>
    <submittedName>
        <fullName evidence="1">Uncharacterized protein</fullName>
    </submittedName>
</protein>
<evidence type="ECO:0000313" key="1">
    <source>
        <dbReference type="EMBL" id="PPF09759.1"/>
    </source>
</evidence>
<keyword evidence="4" id="KW-1185">Reference proteome</keyword>
<dbReference type="Proteomes" id="UP000237881">
    <property type="component" value="Unassembled WGS sequence"/>
</dbReference>
<organism evidence="1 3">
    <name type="scientific">Rathayibacter rathayi</name>
    <name type="common">Corynebacterium rathayi</name>
    <dbReference type="NCBI Taxonomy" id="33887"/>
    <lineage>
        <taxon>Bacteria</taxon>
        <taxon>Bacillati</taxon>
        <taxon>Actinomycetota</taxon>
        <taxon>Actinomycetes</taxon>
        <taxon>Micrococcales</taxon>
        <taxon>Microbacteriaceae</taxon>
        <taxon>Rathayibacter</taxon>
    </lineage>
</organism>
<dbReference type="AlphaFoldDB" id="A0ABD6W4U4"/>
<accession>A0ABD6W4U4</accession>
<comment type="caution">
    <text evidence="1">The sequence shown here is derived from an EMBL/GenBank/DDBJ whole genome shotgun (WGS) entry which is preliminary data.</text>
</comment>
<dbReference type="KEGG" id="rry:C1O28_14250"/>
<sequence length="76" mass="8316">MGLPLVRGAAAEQAMQDFEGPSAQVSWFAHLTQESNRSRPDSALFTLSEMVLVAIVQADAERERLSTLAAWEARQA</sequence>
<reference evidence="3 4" key="1">
    <citation type="submission" date="2018-02" db="EMBL/GenBank/DDBJ databases">
        <title>Bacteriophage NCPPB3778 and a type I-E CRISPR drive the evolution of the US Biological Select Agent, Rathayibacter toxicus.</title>
        <authorList>
            <person name="Davis E.W.II."/>
            <person name="Tabima J.F."/>
            <person name="Weisberg A.J."/>
            <person name="Lopes L.D."/>
            <person name="Wiseman M.S."/>
            <person name="Wiseman M.S."/>
            <person name="Pupko T."/>
            <person name="Belcher M.S."/>
            <person name="Sechler A.J."/>
            <person name="Tancos M.A."/>
            <person name="Schroeder B.K."/>
            <person name="Murray T.D."/>
            <person name="Luster D.G."/>
            <person name="Schneider W.L."/>
            <person name="Rogers E."/>
            <person name="Andreote F.D."/>
            <person name="Grunwald N.J."/>
            <person name="Putnam M.L."/>
            <person name="Chang J.H."/>
        </authorList>
    </citation>
    <scope>NUCLEOTIDE SEQUENCE [LARGE SCALE GENOMIC DNA]</scope>
    <source>
        <strain evidence="2 4">AY1D6</strain>
        <strain evidence="1 3">AY1I9</strain>
    </source>
</reference>
<dbReference type="Proteomes" id="UP000239698">
    <property type="component" value="Unassembled WGS sequence"/>
</dbReference>
<evidence type="ECO:0000313" key="4">
    <source>
        <dbReference type="Proteomes" id="UP000239698"/>
    </source>
</evidence>
<dbReference type="RefSeq" id="WP_097166844.1">
    <property type="nucleotide sequence ID" value="NZ_CP028129.1"/>
</dbReference>
<dbReference type="GeneID" id="49821637"/>
<dbReference type="EMBL" id="PSUL01000060">
    <property type="protein sequence ID" value="PPF09759.1"/>
    <property type="molecule type" value="Genomic_DNA"/>
</dbReference>
<evidence type="ECO:0000313" key="3">
    <source>
        <dbReference type="Proteomes" id="UP000237881"/>
    </source>
</evidence>
<proteinExistence type="predicted"/>